<dbReference type="SUPFAM" id="SSF90123">
    <property type="entry name" value="ABC transporter transmembrane region"/>
    <property type="match status" value="1"/>
</dbReference>
<dbReference type="OrthoDB" id="9806127at2"/>
<feature type="transmembrane region" description="Helical" evidence="7">
    <location>
        <begin position="56"/>
        <end position="81"/>
    </location>
</feature>
<keyword evidence="11" id="KW-1185">Reference proteome</keyword>
<dbReference type="Pfam" id="PF00005">
    <property type="entry name" value="ABC_tran"/>
    <property type="match status" value="1"/>
</dbReference>
<dbReference type="EMBL" id="SRJD01000001">
    <property type="protein sequence ID" value="TGB00456.1"/>
    <property type="molecule type" value="Genomic_DNA"/>
</dbReference>
<feature type="transmembrane region" description="Helical" evidence="7">
    <location>
        <begin position="12"/>
        <end position="44"/>
    </location>
</feature>
<dbReference type="PROSITE" id="PS50929">
    <property type="entry name" value="ABC_TM1F"/>
    <property type="match status" value="1"/>
</dbReference>
<comment type="caution">
    <text evidence="10">The sequence shown here is derived from an EMBL/GenBank/DDBJ whole genome shotgun (WGS) entry which is preliminary data.</text>
</comment>
<dbReference type="GO" id="GO:0034040">
    <property type="term" value="F:ATPase-coupled lipid transmembrane transporter activity"/>
    <property type="evidence" value="ECO:0007669"/>
    <property type="project" value="TreeGrafter"/>
</dbReference>
<dbReference type="PANTHER" id="PTHR24221:SF614">
    <property type="entry name" value="GLUTATHIONE_L-CYSTEINE TRANSPORT SYSTEM ATP-BINDING_PERMEASE PROTEIN CYDC"/>
    <property type="match status" value="1"/>
</dbReference>
<feature type="transmembrane region" description="Helical" evidence="7">
    <location>
        <begin position="134"/>
        <end position="150"/>
    </location>
</feature>
<dbReference type="Proteomes" id="UP000298347">
    <property type="component" value="Unassembled WGS sequence"/>
</dbReference>
<evidence type="ECO:0000259" key="9">
    <source>
        <dbReference type="PROSITE" id="PS50929"/>
    </source>
</evidence>
<keyword evidence="3" id="KW-0547">Nucleotide-binding</keyword>
<accession>A0A4Z0GVZ4</accession>
<keyword evidence="2 7" id="KW-0812">Transmembrane</keyword>
<proteinExistence type="predicted"/>
<evidence type="ECO:0000256" key="2">
    <source>
        <dbReference type="ARBA" id="ARBA00022692"/>
    </source>
</evidence>
<dbReference type="PROSITE" id="PS50893">
    <property type="entry name" value="ABC_TRANSPORTER_2"/>
    <property type="match status" value="1"/>
</dbReference>
<dbReference type="AlphaFoldDB" id="A0A4Z0GVZ4"/>
<dbReference type="GO" id="GO:0005886">
    <property type="term" value="C:plasma membrane"/>
    <property type="evidence" value="ECO:0007669"/>
    <property type="project" value="UniProtKB-SubCell"/>
</dbReference>
<dbReference type="InterPro" id="IPR003439">
    <property type="entry name" value="ABC_transporter-like_ATP-bd"/>
</dbReference>
<evidence type="ECO:0000256" key="4">
    <source>
        <dbReference type="ARBA" id="ARBA00022840"/>
    </source>
</evidence>
<dbReference type="InterPro" id="IPR039421">
    <property type="entry name" value="Type_1_exporter"/>
</dbReference>
<dbReference type="InterPro" id="IPR011527">
    <property type="entry name" value="ABC1_TM_dom"/>
</dbReference>
<keyword evidence="4" id="KW-0067">ATP-binding</keyword>
<dbReference type="SMART" id="SM00382">
    <property type="entry name" value="AAA"/>
    <property type="match status" value="1"/>
</dbReference>
<evidence type="ECO:0000256" key="6">
    <source>
        <dbReference type="ARBA" id="ARBA00023136"/>
    </source>
</evidence>
<evidence type="ECO:0000313" key="10">
    <source>
        <dbReference type="EMBL" id="TGB00456.1"/>
    </source>
</evidence>
<protein>
    <submittedName>
        <fullName evidence="10">Thiol reductant ABC exporter subunit CydD</fullName>
    </submittedName>
</protein>
<evidence type="ECO:0000256" key="5">
    <source>
        <dbReference type="ARBA" id="ARBA00022989"/>
    </source>
</evidence>
<gene>
    <name evidence="10" type="primary">cydD</name>
    <name evidence="10" type="ORF">E4665_00085</name>
</gene>
<evidence type="ECO:0000313" key="11">
    <source>
        <dbReference type="Proteomes" id="UP000298347"/>
    </source>
</evidence>
<evidence type="ECO:0000256" key="3">
    <source>
        <dbReference type="ARBA" id="ARBA00022741"/>
    </source>
</evidence>
<dbReference type="CDD" id="cd18584">
    <property type="entry name" value="ABC_6TM_AarD_CydD"/>
    <property type="match status" value="1"/>
</dbReference>
<dbReference type="Pfam" id="PF00664">
    <property type="entry name" value="ABC_membrane"/>
    <property type="match status" value="1"/>
</dbReference>
<name>A0A4Z0GVZ4_9BACL</name>
<keyword evidence="5 7" id="KW-1133">Transmembrane helix</keyword>
<dbReference type="Gene3D" id="1.20.1560.10">
    <property type="entry name" value="ABC transporter type 1, transmembrane domain"/>
    <property type="match status" value="1"/>
</dbReference>
<feature type="domain" description="ABC transporter" evidence="8">
    <location>
        <begin position="336"/>
        <end position="571"/>
    </location>
</feature>
<dbReference type="GO" id="GO:0016887">
    <property type="term" value="F:ATP hydrolysis activity"/>
    <property type="evidence" value="ECO:0007669"/>
    <property type="project" value="InterPro"/>
</dbReference>
<dbReference type="PANTHER" id="PTHR24221">
    <property type="entry name" value="ATP-BINDING CASSETTE SUB-FAMILY B"/>
    <property type="match status" value="1"/>
</dbReference>
<dbReference type="InterPro" id="IPR014216">
    <property type="entry name" value="ABC_transptr_CydD"/>
</dbReference>
<dbReference type="InterPro" id="IPR027417">
    <property type="entry name" value="P-loop_NTPase"/>
</dbReference>
<dbReference type="InterPro" id="IPR003593">
    <property type="entry name" value="AAA+_ATPase"/>
</dbReference>
<dbReference type="GO" id="GO:0005524">
    <property type="term" value="F:ATP binding"/>
    <property type="evidence" value="ECO:0007669"/>
    <property type="project" value="UniProtKB-KW"/>
</dbReference>
<dbReference type="Gene3D" id="3.40.50.300">
    <property type="entry name" value="P-loop containing nucleotide triphosphate hydrolases"/>
    <property type="match status" value="1"/>
</dbReference>
<dbReference type="GO" id="GO:0042883">
    <property type="term" value="P:cysteine transport"/>
    <property type="evidence" value="ECO:0007669"/>
    <property type="project" value="InterPro"/>
</dbReference>
<evidence type="ECO:0000256" key="1">
    <source>
        <dbReference type="ARBA" id="ARBA00004651"/>
    </source>
</evidence>
<reference evidence="10 11" key="1">
    <citation type="journal article" date="2015" name="Int. J. Syst. Evol. Microbiol.">
        <title>Sporolactobacillus shoreae sp. nov. and Sporolactobacillus spathodeae sp. nov., two spore-forming lactic acid bacteria isolated from tree barks in Thailand.</title>
        <authorList>
            <person name="Thamacharoensuk T."/>
            <person name="Kitahara M."/>
            <person name="Ohkuma M."/>
            <person name="Thongchul N."/>
            <person name="Tanasupawat S."/>
        </authorList>
    </citation>
    <scope>NUCLEOTIDE SEQUENCE [LARGE SCALE GENOMIC DNA]</scope>
    <source>
        <strain evidence="10 11">BK92</strain>
    </source>
</reference>
<dbReference type="NCBIfam" id="TIGR02857">
    <property type="entry name" value="CydD"/>
    <property type="match status" value="1"/>
</dbReference>
<feature type="transmembrane region" description="Helical" evidence="7">
    <location>
        <begin position="235"/>
        <end position="260"/>
    </location>
</feature>
<feature type="transmembrane region" description="Helical" evidence="7">
    <location>
        <begin position="156"/>
        <end position="177"/>
    </location>
</feature>
<evidence type="ECO:0000259" key="8">
    <source>
        <dbReference type="PROSITE" id="PS50893"/>
    </source>
</evidence>
<dbReference type="InterPro" id="IPR036640">
    <property type="entry name" value="ABC1_TM_sf"/>
</dbReference>
<organism evidence="10 11">
    <name type="scientific">Sporolactobacillus shoreae</name>
    <dbReference type="NCBI Taxonomy" id="1465501"/>
    <lineage>
        <taxon>Bacteria</taxon>
        <taxon>Bacillati</taxon>
        <taxon>Bacillota</taxon>
        <taxon>Bacilli</taxon>
        <taxon>Bacillales</taxon>
        <taxon>Sporolactobacillaceae</taxon>
        <taxon>Sporolactobacillus</taxon>
    </lineage>
</organism>
<dbReference type="SUPFAM" id="SSF52540">
    <property type="entry name" value="P-loop containing nucleoside triphosphate hydrolases"/>
    <property type="match status" value="1"/>
</dbReference>
<comment type="subcellular location">
    <subcellularLocation>
        <location evidence="1">Cell membrane</location>
        <topology evidence="1">Multi-pass membrane protein</topology>
    </subcellularLocation>
</comment>
<feature type="domain" description="ABC transmembrane type-1" evidence="9">
    <location>
        <begin position="16"/>
        <end position="298"/>
    </location>
</feature>
<keyword evidence="6 7" id="KW-0472">Membrane</keyword>
<dbReference type="RefSeq" id="WP_135347100.1">
    <property type="nucleotide sequence ID" value="NZ_SRJD01000001.1"/>
</dbReference>
<dbReference type="GO" id="GO:0140359">
    <property type="term" value="F:ABC-type transporter activity"/>
    <property type="evidence" value="ECO:0007669"/>
    <property type="project" value="InterPro"/>
</dbReference>
<sequence>MDREILSYQGAKLLFALISFLTLIEGLCIIGQSVFLAGLISSLFSGRSFFSEGDQIVLFFIAVTVRYLCVLLIRTAAYRFADRTSSDMRRIFLDRLFQVGPKAVKREGTGTLVSLSLEGVSQARQYLELFIPKLAANGILPVMILVFVFLKDPISVLILLITMPVLILFMILLGLAAQKKMDDRWTSYRILSNHFLDSLRGLPTLRYLGLSKIHAKSIERVSDRYRKMTMGTLRLAFLSSFALDFFTMLSIAFVAVSLGLRLVDGHILLDPALTVLILAPEYFLPVRELGQDYHATLDGKEAAHKLSHLNNHLQKEPTNDNAVSFPEKEWGTGSTMVFENISAAYSDGNGKEALKGISFKINGFEKIGIVGASGAGKSTFIDVISGFLKPSSGCVTINGSQVTLEDSDWHDQITYIPQHPYLFSGSLKENIAFYAPQATDSEIHSALQAAGLESLVDRLPRGLEEKIGAGGRTLSGGQEQRVALARAFLCNRPILLLDEPTAHLDIETEYELKETMIRLFENKLVFMATHRLHWMDQMDRLIVVDDHTIKESGTQDQLILKNGTYAALVRSQLEGIL</sequence>
<evidence type="ECO:0000256" key="7">
    <source>
        <dbReference type="SAM" id="Phobius"/>
    </source>
</evidence>